<reference evidence="2 3" key="1">
    <citation type="submission" date="2019-03" db="EMBL/GenBank/DDBJ databases">
        <title>First draft genome of Liparis tanakae, snailfish: a comprehensive survey of snailfish specific genes.</title>
        <authorList>
            <person name="Kim W."/>
            <person name="Song I."/>
            <person name="Jeong J.-H."/>
            <person name="Kim D."/>
            <person name="Kim S."/>
            <person name="Ryu S."/>
            <person name="Song J.Y."/>
            <person name="Lee S.K."/>
        </authorList>
    </citation>
    <scope>NUCLEOTIDE SEQUENCE [LARGE SCALE GENOMIC DNA]</scope>
    <source>
        <tissue evidence="2">Muscle</tissue>
    </source>
</reference>
<dbReference type="Proteomes" id="UP000314294">
    <property type="component" value="Unassembled WGS sequence"/>
</dbReference>
<gene>
    <name evidence="2" type="ORF">EYF80_046453</name>
</gene>
<keyword evidence="3" id="KW-1185">Reference proteome</keyword>
<protein>
    <submittedName>
        <fullName evidence="2">Uncharacterized protein</fullName>
    </submittedName>
</protein>
<organism evidence="2 3">
    <name type="scientific">Liparis tanakae</name>
    <name type="common">Tanaka's snailfish</name>
    <dbReference type="NCBI Taxonomy" id="230148"/>
    <lineage>
        <taxon>Eukaryota</taxon>
        <taxon>Metazoa</taxon>
        <taxon>Chordata</taxon>
        <taxon>Craniata</taxon>
        <taxon>Vertebrata</taxon>
        <taxon>Euteleostomi</taxon>
        <taxon>Actinopterygii</taxon>
        <taxon>Neopterygii</taxon>
        <taxon>Teleostei</taxon>
        <taxon>Neoteleostei</taxon>
        <taxon>Acanthomorphata</taxon>
        <taxon>Eupercaria</taxon>
        <taxon>Perciformes</taxon>
        <taxon>Cottioidei</taxon>
        <taxon>Cottales</taxon>
        <taxon>Liparidae</taxon>
        <taxon>Liparis</taxon>
    </lineage>
</organism>
<feature type="region of interest" description="Disordered" evidence="1">
    <location>
        <begin position="1"/>
        <end position="21"/>
    </location>
</feature>
<sequence length="109" mass="11917">MQTYGLTSMKHSKTSEEGSMSRVNVPNMAYLDISLHGSMLNKLGINTEANPTNPASWSRCRVEYRRTGGARLARVAARNRPTVPAVVTASNPPDVPATPSARHLQRSNR</sequence>
<accession>A0A4Z2FR19</accession>
<name>A0A4Z2FR19_9TELE</name>
<comment type="caution">
    <text evidence="2">The sequence shown here is derived from an EMBL/GenBank/DDBJ whole genome shotgun (WGS) entry which is preliminary data.</text>
</comment>
<dbReference type="AlphaFoldDB" id="A0A4Z2FR19"/>
<proteinExistence type="predicted"/>
<dbReference type="EMBL" id="SRLO01000972">
    <property type="protein sequence ID" value="TNN43365.1"/>
    <property type="molecule type" value="Genomic_DNA"/>
</dbReference>
<evidence type="ECO:0000313" key="3">
    <source>
        <dbReference type="Proteomes" id="UP000314294"/>
    </source>
</evidence>
<evidence type="ECO:0000313" key="2">
    <source>
        <dbReference type="EMBL" id="TNN43365.1"/>
    </source>
</evidence>
<evidence type="ECO:0000256" key="1">
    <source>
        <dbReference type="SAM" id="MobiDB-lite"/>
    </source>
</evidence>
<feature type="region of interest" description="Disordered" evidence="1">
    <location>
        <begin position="81"/>
        <end position="109"/>
    </location>
</feature>